<dbReference type="EMBL" id="SNRW01049096">
    <property type="protein sequence ID" value="KAA6311757.1"/>
    <property type="molecule type" value="Genomic_DNA"/>
</dbReference>
<dbReference type="Proteomes" id="UP000324800">
    <property type="component" value="Unassembled WGS sequence"/>
</dbReference>
<evidence type="ECO:0000313" key="1">
    <source>
        <dbReference type="EMBL" id="KAA6311757.1"/>
    </source>
</evidence>
<name>A0A5J4PQF0_9EUKA</name>
<evidence type="ECO:0000313" key="2">
    <source>
        <dbReference type="Proteomes" id="UP000324800"/>
    </source>
</evidence>
<protein>
    <submittedName>
        <fullName evidence="1">Uncharacterized protein</fullName>
    </submittedName>
</protein>
<accession>A0A5J4PQF0</accession>
<proteinExistence type="predicted"/>
<gene>
    <name evidence="1" type="ORF">EZS28_056059</name>
</gene>
<reference evidence="1 2" key="1">
    <citation type="submission" date="2019-03" db="EMBL/GenBank/DDBJ databases">
        <title>Single cell metagenomics reveals metabolic interactions within the superorganism composed of flagellate Streblomastix strix and complex community of Bacteroidetes bacteria on its surface.</title>
        <authorList>
            <person name="Treitli S.C."/>
            <person name="Kolisko M."/>
            <person name="Husnik F."/>
            <person name="Keeling P."/>
            <person name="Hampl V."/>
        </authorList>
    </citation>
    <scope>NUCLEOTIDE SEQUENCE [LARGE SCALE GENOMIC DNA]</scope>
    <source>
        <strain evidence="1">ST1C</strain>
    </source>
</reference>
<dbReference type="AlphaFoldDB" id="A0A5J4PQF0"/>
<feature type="non-terminal residue" evidence="1">
    <location>
        <position position="96"/>
    </location>
</feature>
<comment type="caution">
    <text evidence="1">The sequence shown here is derived from an EMBL/GenBank/DDBJ whole genome shotgun (WGS) entry which is preliminary data.</text>
</comment>
<sequence length="96" mass="11217">MDLLFWVSHELEQYSQCTSLILDRVVRTLLIYRNFKIVRHEDLRLFQVQEVLTLLINPLEVSRQQCESCYVCSPLAGPIGNDSIYRIETQSSSLQL</sequence>
<organism evidence="1 2">
    <name type="scientific">Streblomastix strix</name>
    <dbReference type="NCBI Taxonomy" id="222440"/>
    <lineage>
        <taxon>Eukaryota</taxon>
        <taxon>Metamonada</taxon>
        <taxon>Preaxostyla</taxon>
        <taxon>Oxymonadida</taxon>
        <taxon>Streblomastigidae</taxon>
        <taxon>Streblomastix</taxon>
    </lineage>
</organism>